<dbReference type="EMBL" id="BNAJ01000002">
    <property type="protein sequence ID" value="GHF36916.1"/>
    <property type="molecule type" value="Genomic_DNA"/>
</dbReference>
<reference evidence="1" key="1">
    <citation type="journal article" date="2014" name="Int. J. Syst. Evol. Microbiol.">
        <title>Complete genome of a new Firmicutes species belonging to the dominant human colonic microbiota ('Ruminococcus bicirculans') reveals two chromosomes and a selective capacity to utilize plant glucans.</title>
        <authorList>
            <consortium name="NISC Comparative Sequencing Program"/>
            <person name="Wegmann U."/>
            <person name="Louis P."/>
            <person name="Goesmann A."/>
            <person name="Henrissat B."/>
            <person name="Duncan S.H."/>
            <person name="Flint H.J."/>
        </authorList>
    </citation>
    <scope>NUCLEOTIDE SEQUENCE</scope>
    <source>
        <strain evidence="1">CGMCC 1.18437</strain>
    </source>
</reference>
<comment type="caution">
    <text evidence="2">The sequence shown here is derived from an EMBL/GenBank/DDBJ whole genome shotgun (WGS) entry which is preliminary data.</text>
</comment>
<evidence type="ECO:0000313" key="3">
    <source>
        <dbReference type="Proteomes" id="UP000539473"/>
    </source>
</evidence>
<proteinExistence type="predicted"/>
<name>A0A7W8KCU4_9DEIO</name>
<evidence type="ECO:0000313" key="4">
    <source>
        <dbReference type="Proteomes" id="UP000619376"/>
    </source>
</evidence>
<accession>A0A7W8KCU4</accession>
<dbReference type="EMBL" id="JACHFK010000002">
    <property type="protein sequence ID" value="MBB5375804.1"/>
    <property type="molecule type" value="Genomic_DNA"/>
</dbReference>
<dbReference type="RefSeq" id="WP_184110065.1">
    <property type="nucleotide sequence ID" value="NZ_BNAJ01000002.1"/>
</dbReference>
<sequence>MDEVTPNLILIVPEHHEINADAVDDLWRYVRMTYGAELSLVQSTERRDSVVPLYTGPWRWDGPVPLHDDLWPRIQRTTFSLEWLHGVL</sequence>
<dbReference type="Proteomes" id="UP000619376">
    <property type="component" value="Unassembled WGS sequence"/>
</dbReference>
<organism evidence="2 3">
    <name type="scientific">Deinococcus metalli</name>
    <dbReference type="NCBI Taxonomy" id="1141878"/>
    <lineage>
        <taxon>Bacteria</taxon>
        <taxon>Thermotogati</taxon>
        <taxon>Deinococcota</taxon>
        <taxon>Deinococci</taxon>
        <taxon>Deinococcales</taxon>
        <taxon>Deinococcaceae</taxon>
        <taxon>Deinococcus</taxon>
    </lineage>
</organism>
<evidence type="ECO:0000313" key="1">
    <source>
        <dbReference type="EMBL" id="GHF36916.1"/>
    </source>
</evidence>
<dbReference type="AlphaFoldDB" id="A0A7W8KCU4"/>
<reference evidence="1" key="4">
    <citation type="submission" date="2024-05" db="EMBL/GenBank/DDBJ databases">
        <authorList>
            <person name="Sun Q."/>
            <person name="Zhou Y."/>
        </authorList>
    </citation>
    <scope>NUCLEOTIDE SEQUENCE</scope>
    <source>
        <strain evidence="1">CGMCC 1.18437</strain>
    </source>
</reference>
<reference evidence="4" key="2">
    <citation type="journal article" date="2019" name="Int. J. Syst. Evol. Microbiol.">
        <title>The Global Catalogue of Microorganisms (GCM) 10K type strain sequencing project: providing services to taxonomists for standard genome sequencing and annotation.</title>
        <authorList>
            <consortium name="The Broad Institute Genomics Platform"/>
            <consortium name="The Broad Institute Genome Sequencing Center for Infectious Disease"/>
            <person name="Wu L."/>
            <person name="Ma J."/>
        </authorList>
    </citation>
    <scope>NUCLEOTIDE SEQUENCE [LARGE SCALE GENOMIC DNA]</scope>
    <source>
        <strain evidence="4">CGMCC 1.18437</strain>
    </source>
</reference>
<gene>
    <name evidence="1" type="ORF">GCM10017781_12000</name>
    <name evidence="2" type="ORF">HNQ07_001261</name>
</gene>
<keyword evidence="4" id="KW-1185">Reference proteome</keyword>
<reference evidence="2 3" key="3">
    <citation type="submission" date="2020-08" db="EMBL/GenBank/DDBJ databases">
        <title>Genomic Encyclopedia of Type Strains, Phase IV (KMG-IV): sequencing the most valuable type-strain genomes for metagenomic binning, comparative biology and taxonomic classification.</title>
        <authorList>
            <person name="Goeker M."/>
        </authorList>
    </citation>
    <scope>NUCLEOTIDE SEQUENCE [LARGE SCALE GENOMIC DNA]</scope>
    <source>
        <strain evidence="2 3">DSM 27521</strain>
    </source>
</reference>
<dbReference type="Proteomes" id="UP000539473">
    <property type="component" value="Unassembled WGS sequence"/>
</dbReference>
<protein>
    <submittedName>
        <fullName evidence="2">Uncharacterized protein</fullName>
    </submittedName>
</protein>
<evidence type="ECO:0000313" key="2">
    <source>
        <dbReference type="EMBL" id="MBB5375804.1"/>
    </source>
</evidence>